<gene>
    <name evidence="2" type="ORF">SDC9_130158</name>
</gene>
<feature type="compositionally biased region" description="Basic and acidic residues" evidence="1">
    <location>
        <begin position="135"/>
        <end position="144"/>
    </location>
</feature>
<dbReference type="AlphaFoldDB" id="A0A645D1Q6"/>
<feature type="compositionally biased region" description="Basic and acidic residues" evidence="1">
    <location>
        <begin position="47"/>
        <end position="62"/>
    </location>
</feature>
<evidence type="ECO:0000256" key="1">
    <source>
        <dbReference type="SAM" id="MobiDB-lite"/>
    </source>
</evidence>
<evidence type="ECO:0000313" key="2">
    <source>
        <dbReference type="EMBL" id="MPM83095.1"/>
    </source>
</evidence>
<feature type="compositionally biased region" description="Low complexity" evidence="1">
    <location>
        <begin position="125"/>
        <end position="134"/>
    </location>
</feature>
<comment type="caution">
    <text evidence="2">The sequence shown here is derived from an EMBL/GenBank/DDBJ whole genome shotgun (WGS) entry which is preliminary data.</text>
</comment>
<organism evidence="2">
    <name type="scientific">bioreactor metagenome</name>
    <dbReference type="NCBI Taxonomy" id="1076179"/>
    <lineage>
        <taxon>unclassified sequences</taxon>
        <taxon>metagenomes</taxon>
        <taxon>ecological metagenomes</taxon>
    </lineage>
</organism>
<dbReference type="EMBL" id="VSSQ01031983">
    <property type="protein sequence ID" value="MPM83095.1"/>
    <property type="molecule type" value="Genomic_DNA"/>
</dbReference>
<feature type="region of interest" description="Disordered" evidence="1">
    <location>
        <begin position="187"/>
        <end position="225"/>
    </location>
</feature>
<protein>
    <submittedName>
        <fullName evidence="2">Uncharacterized protein</fullName>
    </submittedName>
</protein>
<accession>A0A645D1Q6</accession>
<sequence>MQVLPRQGNRNAGRIEHHPNTHDLQHPETLDQMAGEEAGCKHADHMPLEHQRGVGERHAADIHRKRRRCHQQVHHPVTQRGPQGRHDEDRLAHDLAKRTPTLALATTGRLCGKADGCHDGHRQQGHCGQCQIGSQERRSQRFTREAGQIRADHRADQAACQHQGYRLLTKGRRGQFTRSKTVKLTIGAVVAGNHRPRHQQPETADRQRKGAEQGRQEGHQQAELK</sequence>
<feature type="region of interest" description="Disordered" evidence="1">
    <location>
        <begin position="47"/>
        <end position="87"/>
    </location>
</feature>
<feature type="region of interest" description="Disordered" evidence="1">
    <location>
        <begin position="1"/>
        <end position="26"/>
    </location>
</feature>
<feature type="compositionally biased region" description="Basic and acidic residues" evidence="1">
    <location>
        <begin position="13"/>
        <end position="26"/>
    </location>
</feature>
<feature type="compositionally biased region" description="Basic residues" evidence="1">
    <location>
        <begin position="63"/>
        <end position="73"/>
    </location>
</feature>
<feature type="compositionally biased region" description="Basic and acidic residues" evidence="1">
    <location>
        <begin position="199"/>
        <end position="225"/>
    </location>
</feature>
<feature type="region of interest" description="Disordered" evidence="1">
    <location>
        <begin position="122"/>
        <end position="154"/>
    </location>
</feature>
<proteinExistence type="predicted"/>
<reference evidence="2" key="1">
    <citation type="submission" date="2019-08" db="EMBL/GenBank/DDBJ databases">
        <authorList>
            <person name="Kucharzyk K."/>
            <person name="Murdoch R.W."/>
            <person name="Higgins S."/>
            <person name="Loffler F."/>
        </authorList>
    </citation>
    <scope>NUCLEOTIDE SEQUENCE</scope>
</reference>
<name>A0A645D1Q6_9ZZZZ</name>